<organism evidence="1 2">
    <name type="scientific">Cyclobacterium qasimii M12-11B</name>
    <dbReference type="NCBI Taxonomy" id="641524"/>
    <lineage>
        <taxon>Bacteria</taxon>
        <taxon>Pseudomonadati</taxon>
        <taxon>Bacteroidota</taxon>
        <taxon>Cytophagia</taxon>
        <taxon>Cytophagales</taxon>
        <taxon>Cyclobacteriaceae</taxon>
        <taxon>Cyclobacterium</taxon>
    </lineage>
</organism>
<evidence type="ECO:0000313" key="1">
    <source>
        <dbReference type="EMBL" id="EPR69040.1"/>
    </source>
</evidence>
<comment type="caution">
    <text evidence="1">The sequence shown here is derived from an EMBL/GenBank/DDBJ whole genome shotgun (WGS) entry which is preliminary data.</text>
</comment>
<dbReference type="STRING" id="641524.ADICYQ_1932"/>
<gene>
    <name evidence="1" type="ORF">ADICYQ_1932</name>
</gene>
<accession>S7VFP0</accession>
<dbReference type="AlphaFoldDB" id="S7VFP0"/>
<sequence>MRNKPAALISTFGFCQYISQMQKAYYFCPIKDESTIR</sequence>
<protein>
    <submittedName>
        <fullName evidence="1">Uncharacterized protein</fullName>
    </submittedName>
</protein>
<reference evidence="1 2" key="1">
    <citation type="journal article" date="2013" name="Genome Announc.">
        <title>Draft Genome Sequence of Cyclobacterium qasimii Strain M12-11BT, Isolated from Arctic Marine Sediment.</title>
        <authorList>
            <person name="Shivaji S."/>
            <person name="Ara S."/>
            <person name="Singh A."/>
            <person name="Kumar Pinnaka A."/>
        </authorList>
    </citation>
    <scope>NUCLEOTIDE SEQUENCE [LARGE SCALE GENOMIC DNA]</scope>
    <source>
        <strain evidence="1 2">M12-11B</strain>
    </source>
</reference>
<proteinExistence type="predicted"/>
<name>S7VFP0_9BACT</name>
<dbReference type="Proteomes" id="UP000014974">
    <property type="component" value="Unassembled WGS sequence"/>
</dbReference>
<evidence type="ECO:0000313" key="2">
    <source>
        <dbReference type="Proteomes" id="UP000014974"/>
    </source>
</evidence>
<dbReference type="EMBL" id="ATNM01000077">
    <property type="protein sequence ID" value="EPR69040.1"/>
    <property type="molecule type" value="Genomic_DNA"/>
</dbReference>